<name>A0A9N8EQ74_9STRA</name>
<evidence type="ECO:0000313" key="1">
    <source>
        <dbReference type="EMBL" id="CAB9524109.1"/>
    </source>
</evidence>
<dbReference type="EMBL" id="CAICTM010001493">
    <property type="protein sequence ID" value="CAB9524109.1"/>
    <property type="molecule type" value="Genomic_DNA"/>
</dbReference>
<sequence length="160" mass="17973">MNCCTKAADKTAAKAHCNVHAKKVANKSVRFSDSDNKVKFRHVLKEELQMAWYRPEEYKVFHYDRLSTIQTLRSAKGDLSVLDPNEQCVRGLEMNATPEIFKYRAFGIKTTIRSVLQHQQVQRQIGLKDPASLGMVSVVSSKAARHLAAALALIDSQQSL</sequence>
<evidence type="ECO:0000313" key="2">
    <source>
        <dbReference type="Proteomes" id="UP001153069"/>
    </source>
</evidence>
<reference evidence="1" key="1">
    <citation type="submission" date="2020-06" db="EMBL/GenBank/DDBJ databases">
        <authorList>
            <consortium name="Plant Systems Biology data submission"/>
        </authorList>
    </citation>
    <scope>NUCLEOTIDE SEQUENCE</scope>
    <source>
        <strain evidence="1">D6</strain>
    </source>
</reference>
<gene>
    <name evidence="1" type="ORF">SEMRO_1495_G277430.1</name>
</gene>
<dbReference type="Proteomes" id="UP001153069">
    <property type="component" value="Unassembled WGS sequence"/>
</dbReference>
<accession>A0A9N8EQ74</accession>
<protein>
    <submittedName>
        <fullName evidence="1">Uncharacterized protein</fullName>
    </submittedName>
</protein>
<proteinExistence type="predicted"/>
<comment type="caution">
    <text evidence="1">The sequence shown here is derived from an EMBL/GenBank/DDBJ whole genome shotgun (WGS) entry which is preliminary data.</text>
</comment>
<dbReference type="AlphaFoldDB" id="A0A9N8EQ74"/>
<organism evidence="1 2">
    <name type="scientific">Seminavis robusta</name>
    <dbReference type="NCBI Taxonomy" id="568900"/>
    <lineage>
        <taxon>Eukaryota</taxon>
        <taxon>Sar</taxon>
        <taxon>Stramenopiles</taxon>
        <taxon>Ochrophyta</taxon>
        <taxon>Bacillariophyta</taxon>
        <taxon>Bacillariophyceae</taxon>
        <taxon>Bacillariophycidae</taxon>
        <taxon>Naviculales</taxon>
        <taxon>Naviculaceae</taxon>
        <taxon>Seminavis</taxon>
    </lineage>
</organism>
<keyword evidence="2" id="KW-1185">Reference proteome</keyword>